<gene>
    <name evidence="1" type="ORF">TNCT_667581</name>
</gene>
<evidence type="ECO:0000313" key="2">
    <source>
        <dbReference type="Proteomes" id="UP000887116"/>
    </source>
</evidence>
<comment type="caution">
    <text evidence="1">The sequence shown here is derived from an EMBL/GenBank/DDBJ whole genome shotgun (WGS) entry which is preliminary data.</text>
</comment>
<dbReference type="Proteomes" id="UP000887116">
    <property type="component" value="Unassembled WGS sequence"/>
</dbReference>
<name>A0A8X6HSJ8_TRICU</name>
<accession>A0A8X6HSJ8</accession>
<reference evidence="1" key="1">
    <citation type="submission" date="2020-07" db="EMBL/GenBank/DDBJ databases">
        <title>Multicomponent nature underlies the extraordinary mechanical properties of spider dragline silk.</title>
        <authorList>
            <person name="Kono N."/>
            <person name="Nakamura H."/>
            <person name="Mori M."/>
            <person name="Yoshida Y."/>
            <person name="Ohtoshi R."/>
            <person name="Malay A.D."/>
            <person name="Moran D.A.P."/>
            <person name="Tomita M."/>
            <person name="Numata K."/>
            <person name="Arakawa K."/>
        </authorList>
    </citation>
    <scope>NUCLEOTIDE SEQUENCE</scope>
</reference>
<organism evidence="1 2">
    <name type="scientific">Trichonephila clavata</name>
    <name type="common">Joro spider</name>
    <name type="synonym">Nephila clavata</name>
    <dbReference type="NCBI Taxonomy" id="2740835"/>
    <lineage>
        <taxon>Eukaryota</taxon>
        <taxon>Metazoa</taxon>
        <taxon>Ecdysozoa</taxon>
        <taxon>Arthropoda</taxon>
        <taxon>Chelicerata</taxon>
        <taxon>Arachnida</taxon>
        <taxon>Araneae</taxon>
        <taxon>Araneomorphae</taxon>
        <taxon>Entelegynae</taxon>
        <taxon>Araneoidea</taxon>
        <taxon>Nephilidae</taxon>
        <taxon>Trichonephila</taxon>
    </lineage>
</organism>
<evidence type="ECO:0000313" key="1">
    <source>
        <dbReference type="EMBL" id="GFR29113.1"/>
    </source>
</evidence>
<dbReference type="AlphaFoldDB" id="A0A8X6HSJ8"/>
<keyword evidence="2" id="KW-1185">Reference proteome</keyword>
<proteinExistence type="predicted"/>
<protein>
    <submittedName>
        <fullName evidence="1">Uncharacterized protein</fullName>
    </submittedName>
</protein>
<dbReference type="EMBL" id="BMAO01019216">
    <property type="protein sequence ID" value="GFR29113.1"/>
    <property type="molecule type" value="Genomic_DNA"/>
</dbReference>
<dbReference type="OrthoDB" id="10444669at2759"/>
<sequence length="152" mass="17939">MRIRCRLCRTDRNSVTPVKFFTRTELSVKKVNFLWDIERFSFLKSGEKVDFVLRSESEDDEVTFSLRVNEADRISISIVSVKKDVKFLIFQPFMTDTNGCKIDCGRCEISPNEIQNATCMLPLTKKYLKDNKNLYLQNDVLSLHRIFLERWI</sequence>